<keyword evidence="3" id="KW-1185">Reference proteome</keyword>
<evidence type="ECO:0000313" key="3">
    <source>
        <dbReference type="Proteomes" id="UP000250275"/>
    </source>
</evidence>
<proteinExistence type="predicted"/>
<accession>A0A310SJ71</accession>
<feature type="compositionally biased region" description="Polar residues" evidence="1">
    <location>
        <begin position="50"/>
        <end position="59"/>
    </location>
</feature>
<name>A0A310SJ71_9HYME</name>
<gene>
    <name evidence="2" type="ORF">WN48_09601</name>
</gene>
<protein>
    <submittedName>
        <fullName evidence="2">Uncharacterized protein</fullName>
    </submittedName>
</protein>
<dbReference type="AlphaFoldDB" id="A0A310SJ71"/>
<evidence type="ECO:0000256" key="1">
    <source>
        <dbReference type="SAM" id="MobiDB-lite"/>
    </source>
</evidence>
<dbReference type="Proteomes" id="UP000250275">
    <property type="component" value="Unassembled WGS sequence"/>
</dbReference>
<dbReference type="EMBL" id="KQ766607">
    <property type="protein sequence ID" value="OAD53610.1"/>
    <property type="molecule type" value="Genomic_DNA"/>
</dbReference>
<reference evidence="2 3" key="1">
    <citation type="submission" date="2015-07" db="EMBL/GenBank/DDBJ databases">
        <title>The genome of Eufriesea mexicana.</title>
        <authorList>
            <person name="Pan H."/>
            <person name="Kapheim K."/>
        </authorList>
    </citation>
    <scope>NUCLEOTIDE SEQUENCE [LARGE SCALE GENOMIC DNA]</scope>
    <source>
        <strain evidence="2">0111107269</strain>
        <tissue evidence="2">Whole body</tissue>
    </source>
</reference>
<sequence>MISRTRDRYTRRQSVLVFAQVRARPGKGESFSSLATKVCHARKKPPPLRSNKSAAESSTGIGGLV</sequence>
<feature type="region of interest" description="Disordered" evidence="1">
    <location>
        <begin position="40"/>
        <end position="65"/>
    </location>
</feature>
<organism evidence="2 3">
    <name type="scientific">Eufriesea mexicana</name>
    <dbReference type="NCBI Taxonomy" id="516756"/>
    <lineage>
        <taxon>Eukaryota</taxon>
        <taxon>Metazoa</taxon>
        <taxon>Ecdysozoa</taxon>
        <taxon>Arthropoda</taxon>
        <taxon>Hexapoda</taxon>
        <taxon>Insecta</taxon>
        <taxon>Pterygota</taxon>
        <taxon>Neoptera</taxon>
        <taxon>Endopterygota</taxon>
        <taxon>Hymenoptera</taxon>
        <taxon>Apocrita</taxon>
        <taxon>Aculeata</taxon>
        <taxon>Apoidea</taxon>
        <taxon>Anthophila</taxon>
        <taxon>Apidae</taxon>
        <taxon>Eufriesea</taxon>
    </lineage>
</organism>
<evidence type="ECO:0000313" key="2">
    <source>
        <dbReference type="EMBL" id="OAD53610.1"/>
    </source>
</evidence>